<protein>
    <submittedName>
        <fullName evidence="1">Uncharacterized protein</fullName>
    </submittedName>
</protein>
<dbReference type="EMBL" id="RJNM01000010">
    <property type="protein sequence ID" value="RSI70541.1"/>
    <property type="molecule type" value="Genomic_DNA"/>
</dbReference>
<accession>A0A3R9JBD9</accession>
<proteinExistence type="predicted"/>
<name>A0A3R9JBD9_STROR</name>
<dbReference type="Proteomes" id="UP000272687">
    <property type="component" value="Unassembled WGS sequence"/>
</dbReference>
<reference evidence="1 2" key="1">
    <citation type="submission" date="2018-11" db="EMBL/GenBank/DDBJ databases">
        <title>Species Designations Belie Phenotypic and Genotypic Heterogeneity in Oral Streptococci.</title>
        <authorList>
            <person name="Velsko I."/>
        </authorList>
    </citation>
    <scope>NUCLEOTIDE SEQUENCE [LARGE SCALE GENOMIC DNA]</scope>
    <source>
        <strain evidence="1 2">BCC50</strain>
    </source>
</reference>
<evidence type="ECO:0000313" key="1">
    <source>
        <dbReference type="EMBL" id="RSI70541.1"/>
    </source>
</evidence>
<organism evidence="1 2">
    <name type="scientific">Streptococcus oralis</name>
    <dbReference type="NCBI Taxonomy" id="1303"/>
    <lineage>
        <taxon>Bacteria</taxon>
        <taxon>Bacillati</taxon>
        <taxon>Bacillota</taxon>
        <taxon>Bacilli</taxon>
        <taxon>Lactobacillales</taxon>
        <taxon>Streptococcaceae</taxon>
        <taxon>Streptococcus</taxon>
    </lineage>
</organism>
<dbReference type="Pfam" id="PF19448">
    <property type="entry name" value="DUF5986"/>
    <property type="match status" value="1"/>
</dbReference>
<dbReference type="RefSeq" id="WP_000429394.1">
    <property type="nucleotide sequence ID" value="NZ_JALDVM010000002.1"/>
</dbReference>
<sequence length="237" mass="27520">MENLPTKIFKFAQVFSTNRKKDIEKIYSDNEFETKNSRHSLNWDFIYRDIAIIAQSNGLVSPVMHMGALWTARGVIIEGILYVFMMHNRFEDVTENYEKHHYLTCIARSKNSHLNGKEKGTLSIELFNDLDNDELSESQIAQSKKLLGEFYNLIDEIRVITFDKKTQEVSVNQVNAFCEFIDAVNITEFDFTKLEEDGRGNNPEKPLVALKSDVQRQLESQKHVSLYVEKKEENAKL</sequence>
<gene>
    <name evidence="1" type="ORF">D8860_06270</name>
</gene>
<dbReference type="AlphaFoldDB" id="A0A3R9JBD9"/>
<dbReference type="InterPro" id="IPR046028">
    <property type="entry name" value="DUF5986"/>
</dbReference>
<comment type="caution">
    <text evidence="1">The sequence shown here is derived from an EMBL/GenBank/DDBJ whole genome shotgun (WGS) entry which is preliminary data.</text>
</comment>
<evidence type="ECO:0000313" key="2">
    <source>
        <dbReference type="Proteomes" id="UP000272687"/>
    </source>
</evidence>